<reference evidence="1 2" key="1">
    <citation type="journal article" date="2014" name="Genome Biol. Evol.">
        <title>The secreted proteins of Achlya hypogyna and Thraustotheca clavata identify the ancestral oomycete secretome and reveal gene acquisitions by horizontal gene transfer.</title>
        <authorList>
            <person name="Misner I."/>
            <person name="Blouin N."/>
            <person name="Leonard G."/>
            <person name="Richards T.A."/>
            <person name="Lane C.E."/>
        </authorList>
    </citation>
    <scope>NUCLEOTIDE SEQUENCE [LARGE SCALE GENOMIC DNA]</scope>
    <source>
        <strain evidence="1 2">ATCC 48635</strain>
    </source>
</reference>
<evidence type="ECO:0008006" key="3">
    <source>
        <dbReference type="Google" id="ProtNLM"/>
    </source>
</evidence>
<dbReference type="InterPro" id="IPR046347">
    <property type="entry name" value="bZIP_sf"/>
</dbReference>
<dbReference type="GO" id="GO:0003700">
    <property type="term" value="F:DNA-binding transcription factor activity"/>
    <property type="evidence" value="ECO:0007669"/>
    <property type="project" value="InterPro"/>
</dbReference>
<comment type="caution">
    <text evidence="1">The sequence shown here is derived from an EMBL/GenBank/DDBJ whole genome shotgun (WGS) entry which is preliminary data.</text>
</comment>
<dbReference type="Gene3D" id="1.20.5.170">
    <property type="match status" value="1"/>
</dbReference>
<dbReference type="OrthoDB" id="75885at2759"/>
<dbReference type="STRING" id="1202772.A0A1V9ZE22"/>
<dbReference type="AlphaFoldDB" id="A0A1V9ZE22"/>
<dbReference type="SUPFAM" id="SSF57959">
    <property type="entry name" value="Leucine zipper domain"/>
    <property type="match status" value="1"/>
</dbReference>
<gene>
    <name evidence="1" type="ORF">ACHHYP_16593</name>
</gene>
<sequence>MPATLEASDAELIEAVARLPPAATDTTMHRRLQCRKSQKSFRDRKKREHEAIVTTVQTLQDEVSTLQAHIARLVRQVPLVHVLSIQPDFDGGAAVKIARQYTLLFKQGYNSTKRKLSTKQVNFLSAVAVPDIRYNHGVGLQYILNSWLRYTSSFSSVNLEMQDCIVTKTDDGAIVKGVVKSYLKISRSSINTFFPHCPDLLKPRLVGQVLTIFSTMHWCFDENDRLTQLTGNADFTSGLLSILHDIDAVAAVLTDAKFTPPPPNVKKMELTYITEP</sequence>
<protein>
    <recommendedName>
        <fullName evidence="3">BZIP domain-containing protein</fullName>
    </recommendedName>
</protein>
<organism evidence="1 2">
    <name type="scientific">Achlya hypogyna</name>
    <name type="common">Oomycete</name>
    <name type="synonym">Protoachlya hypogyna</name>
    <dbReference type="NCBI Taxonomy" id="1202772"/>
    <lineage>
        <taxon>Eukaryota</taxon>
        <taxon>Sar</taxon>
        <taxon>Stramenopiles</taxon>
        <taxon>Oomycota</taxon>
        <taxon>Saprolegniomycetes</taxon>
        <taxon>Saprolegniales</taxon>
        <taxon>Achlyaceae</taxon>
        <taxon>Achlya</taxon>
    </lineage>
</organism>
<keyword evidence="2" id="KW-1185">Reference proteome</keyword>
<evidence type="ECO:0000313" key="2">
    <source>
        <dbReference type="Proteomes" id="UP000243579"/>
    </source>
</evidence>
<evidence type="ECO:0000313" key="1">
    <source>
        <dbReference type="EMBL" id="OQR96212.1"/>
    </source>
</evidence>
<dbReference type="CDD" id="cd14686">
    <property type="entry name" value="bZIP"/>
    <property type="match status" value="1"/>
</dbReference>
<dbReference type="Proteomes" id="UP000243579">
    <property type="component" value="Unassembled WGS sequence"/>
</dbReference>
<accession>A0A1V9ZE22</accession>
<name>A0A1V9ZE22_ACHHY</name>
<proteinExistence type="predicted"/>
<dbReference type="EMBL" id="JNBR01000151">
    <property type="protein sequence ID" value="OQR96212.1"/>
    <property type="molecule type" value="Genomic_DNA"/>
</dbReference>